<evidence type="ECO:0000259" key="2">
    <source>
        <dbReference type="PROSITE" id="PS50110"/>
    </source>
</evidence>
<dbReference type="InterPro" id="IPR001789">
    <property type="entry name" value="Sig_transdc_resp-reg_receiver"/>
</dbReference>
<dbReference type="RefSeq" id="WP_377964648.1">
    <property type="nucleotide sequence ID" value="NZ_JBHZOL010000069.1"/>
</dbReference>
<dbReference type="InterPro" id="IPR011006">
    <property type="entry name" value="CheY-like_superfamily"/>
</dbReference>
<dbReference type="PANTHER" id="PTHR44520:SF1">
    <property type="entry name" value="TWO-COMPONENT SYSTEM REGULATORY PROTEIN"/>
    <property type="match status" value="1"/>
</dbReference>
<gene>
    <name evidence="3" type="ORF">ACFVKH_10305</name>
</gene>
<proteinExistence type="predicted"/>
<sequence>MTIEKYDILLIEDDANDIFLIKRAFRLANLNNAIYTAKDGDAAVQYLRGENAYADRLQYPIPGLVILDLKLPKRSGLEVLAWMRQQPVIKRIPVVVLTSSNQHVDVDQAYEAGVNSYLVKPVAFDALISMVSAINDYWIRFNKYPSIEVA</sequence>
<dbReference type="Pfam" id="PF00072">
    <property type="entry name" value="Response_reg"/>
    <property type="match status" value="1"/>
</dbReference>
<accession>A0ABW6IEP9</accession>
<feature type="modified residue" description="4-aspartylphosphate" evidence="1">
    <location>
        <position position="68"/>
    </location>
</feature>
<evidence type="ECO:0000256" key="1">
    <source>
        <dbReference type="PROSITE-ProRule" id="PRU00169"/>
    </source>
</evidence>
<keyword evidence="4" id="KW-1185">Reference proteome</keyword>
<dbReference type="PROSITE" id="PS50110">
    <property type="entry name" value="RESPONSE_REGULATORY"/>
    <property type="match status" value="1"/>
</dbReference>
<dbReference type="EMBL" id="JBHZOL010000069">
    <property type="protein sequence ID" value="MFE4106669.1"/>
    <property type="molecule type" value="Genomic_DNA"/>
</dbReference>
<name>A0ABW6IEP9_9CYAN</name>
<comment type="caution">
    <text evidence="3">The sequence shown here is derived from an EMBL/GenBank/DDBJ whole genome shotgun (WGS) entry which is preliminary data.</text>
</comment>
<reference evidence="3 4" key="1">
    <citation type="submission" date="2024-10" db="EMBL/GenBank/DDBJ databases">
        <authorList>
            <person name="Ratan Roy A."/>
            <person name="Morales Sandoval P.H."/>
            <person name="De Los Santos Villalobos S."/>
            <person name="Chakraborty S."/>
            <person name="Mukherjee J."/>
        </authorList>
    </citation>
    <scope>NUCLEOTIDE SEQUENCE [LARGE SCALE GENOMIC DNA]</scope>
    <source>
        <strain evidence="3 4">S1</strain>
    </source>
</reference>
<dbReference type="Gene3D" id="3.40.50.2300">
    <property type="match status" value="1"/>
</dbReference>
<dbReference type="Proteomes" id="UP001600165">
    <property type="component" value="Unassembled WGS sequence"/>
</dbReference>
<evidence type="ECO:0000313" key="4">
    <source>
        <dbReference type="Proteomes" id="UP001600165"/>
    </source>
</evidence>
<protein>
    <submittedName>
        <fullName evidence="3">Response regulator</fullName>
    </submittedName>
</protein>
<evidence type="ECO:0000313" key="3">
    <source>
        <dbReference type="EMBL" id="MFE4106669.1"/>
    </source>
</evidence>
<dbReference type="SUPFAM" id="SSF52172">
    <property type="entry name" value="CheY-like"/>
    <property type="match status" value="1"/>
</dbReference>
<dbReference type="PANTHER" id="PTHR44520">
    <property type="entry name" value="RESPONSE REGULATOR RCP1-RELATED"/>
    <property type="match status" value="1"/>
</dbReference>
<feature type="domain" description="Response regulatory" evidence="2">
    <location>
        <begin position="7"/>
        <end position="135"/>
    </location>
</feature>
<dbReference type="InterPro" id="IPR052893">
    <property type="entry name" value="TCS_response_regulator"/>
</dbReference>
<organism evidence="3 4">
    <name type="scientific">Almyronema epifaneia S1</name>
    <dbReference type="NCBI Taxonomy" id="2991925"/>
    <lineage>
        <taxon>Bacteria</taxon>
        <taxon>Bacillati</taxon>
        <taxon>Cyanobacteriota</taxon>
        <taxon>Cyanophyceae</taxon>
        <taxon>Nodosilineales</taxon>
        <taxon>Nodosilineaceae</taxon>
        <taxon>Almyronema</taxon>
        <taxon>Almyronema epifaneia</taxon>
    </lineage>
</organism>
<dbReference type="SMART" id="SM00448">
    <property type="entry name" value="REC"/>
    <property type="match status" value="1"/>
</dbReference>
<dbReference type="CDD" id="cd17557">
    <property type="entry name" value="REC_Rcp-like"/>
    <property type="match status" value="1"/>
</dbReference>
<keyword evidence="1" id="KW-0597">Phosphoprotein</keyword>